<dbReference type="SUPFAM" id="SSF48452">
    <property type="entry name" value="TPR-like"/>
    <property type="match status" value="2"/>
</dbReference>
<dbReference type="Gene3D" id="1.25.40.10">
    <property type="entry name" value="Tetratricopeptide repeat domain"/>
    <property type="match status" value="2"/>
</dbReference>
<dbReference type="Proteomes" id="UP000181898">
    <property type="component" value="Chromosome"/>
</dbReference>
<feature type="signal peptide" evidence="10">
    <location>
        <begin position="1"/>
        <end position="23"/>
    </location>
</feature>
<dbReference type="SUPFAM" id="SSF46689">
    <property type="entry name" value="Homeodomain-like"/>
    <property type="match status" value="1"/>
</dbReference>
<comment type="subcellular location">
    <subcellularLocation>
        <location evidence="1">Cytoplasm</location>
    </subcellularLocation>
</comment>
<dbReference type="OrthoDB" id="5295174at2"/>
<dbReference type="PANTHER" id="PTHR46630">
    <property type="entry name" value="TETRATRICOPEPTIDE REPEAT PROTEIN 29"/>
    <property type="match status" value="1"/>
</dbReference>
<feature type="transmembrane region" description="Helical" evidence="9">
    <location>
        <begin position="394"/>
        <end position="416"/>
    </location>
</feature>
<evidence type="ECO:0000256" key="1">
    <source>
        <dbReference type="ARBA" id="ARBA00004496"/>
    </source>
</evidence>
<keyword evidence="9" id="KW-1133">Transmembrane helix</keyword>
<dbReference type="GO" id="GO:0003700">
    <property type="term" value="F:DNA-binding transcription factor activity"/>
    <property type="evidence" value="ECO:0007669"/>
    <property type="project" value="InterPro"/>
</dbReference>
<evidence type="ECO:0000256" key="9">
    <source>
        <dbReference type="SAM" id="Phobius"/>
    </source>
</evidence>
<sequence>MKEILKKIVLSSFLILIVANSFAQQFKDSVYKKEFLKLVDSVNKYQDNTRESLQYLRGLLDLSEKNKDTLRIIQMLHNYARQSQFVNENYQSIKLFQKEIELLINNNLSEEEKAFLNRAKIAPIEVYTQQGNNYAAIGETKIALDYFYKSVDIAKEENLPFYKAVLPVLIGGMKSEAGEYKEALKYYKKGYSLLQSTQEIDELNRKFNSSLTIISMSNVFFKLNEIDSAKYILDLGFKQKLDTISGITNINFQTQKAKILVEEGKYDEALKQFEYIKKVSKEYDSKSGVSYYYNDLATYYSKIENYEEAAKIMEEGIFAAKNKTKEFNLVDDYKKLAKIYKKNGDLEKSNEYFEKYVLNQKGLEKSKNNIIDSFHNKEVLDLEFEKKVQKKTTLYLLLGCGFLISILAFYAFSISVKRKKETLKFKELISKIDILKEDKKSEIISTKDVISEDKNTSEINPETYQQIVEGLEKLSSQNYYLKKECSSYTIAKKIKTNTTYLSKVINLHYQKNFNTYINDLRINYSILKLKEDLRFRAYSVQSISEELGYKSPDSFTKYFKKRTGLLPSIYIKKLNSIS</sequence>
<accession>A0A1L3JLP0</accession>
<keyword evidence="5" id="KW-0805">Transcription regulation</keyword>
<keyword evidence="2" id="KW-0963">Cytoplasm</keyword>
<feature type="repeat" description="TPR" evidence="8">
    <location>
        <begin position="124"/>
        <end position="157"/>
    </location>
</feature>
<dbReference type="InterPro" id="IPR018060">
    <property type="entry name" value="HTH_AraC"/>
</dbReference>
<keyword evidence="6" id="KW-0804">Transcription</keyword>
<dbReference type="GO" id="GO:0005737">
    <property type="term" value="C:cytoplasm"/>
    <property type="evidence" value="ECO:0007669"/>
    <property type="project" value="UniProtKB-SubCell"/>
</dbReference>
<keyword evidence="13" id="KW-1185">Reference proteome</keyword>
<dbReference type="SMART" id="SM00342">
    <property type="entry name" value="HTH_ARAC"/>
    <property type="match status" value="1"/>
</dbReference>
<evidence type="ECO:0000259" key="11">
    <source>
        <dbReference type="PROSITE" id="PS01124"/>
    </source>
</evidence>
<dbReference type="InterPro" id="IPR009057">
    <property type="entry name" value="Homeodomain-like_sf"/>
</dbReference>
<dbReference type="Gene3D" id="1.10.10.60">
    <property type="entry name" value="Homeodomain-like"/>
    <property type="match status" value="2"/>
</dbReference>
<dbReference type="InterPro" id="IPR011990">
    <property type="entry name" value="TPR-like_helical_dom_sf"/>
</dbReference>
<reference evidence="12 13" key="1">
    <citation type="submission" date="2016-11" db="EMBL/GenBank/DDBJ databases">
        <title>Tenacibaculum sp. LPB0136, isolated from marine environment.</title>
        <authorList>
            <person name="Kim E."/>
            <person name="Yi H."/>
        </authorList>
    </citation>
    <scope>NUCLEOTIDE SEQUENCE [LARGE SCALE GENOMIC DNA]</scope>
    <source>
        <strain evidence="12 13">LPB0136</strain>
    </source>
</reference>
<dbReference type="PANTHER" id="PTHR46630:SF1">
    <property type="entry name" value="TETRATRICOPEPTIDE REPEAT PROTEIN 29"/>
    <property type="match status" value="1"/>
</dbReference>
<dbReference type="PROSITE" id="PS01124">
    <property type="entry name" value="HTH_ARAC_FAMILY_2"/>
    <property type="match status" value="1"/>
</dbReference>
<evidence type="ECO:0000256" key="3">
    <source>
        <dbReference type="ARBA" id="ARBA00022737"/>
    </source>
</evidence>
<keyword evidence="9" id="KW-0472">Membrane</keyword>
<name>A0A1L3JLP0_9FLAO</name>
<evidence type="ECO:0000256" key="6">
    <source>
        <dbReference type="ARBA" id="ARBA00023163"/>
    </source>
</evidence>
<dbReference type="Pfam" id="PF13181">
    <property type="entry name" value="TPR_8"/>
    <property type="match status" value="1"/>
</dbReference>
<dbReference type="EMBL" id="CP018155">
    <property type="protein sequence ID" value="APG66047.1"/>
    <property type="molecule type" value="Genomic_DNA"/>
</dbReference>
<evidence type="ECO:0000256" key="10">
    <source>
        <dbReference type="SAM" id="SignalP"/>
    </source>
</evidence>
<evidence type="ECO:0000256" key="2">
    <source>
        <dbReference type="ARBA" id="ARBA00022490"/>
    </source>
</evidence>
<dbReference type="RefSeq" id="WP_072556569.1">
    <property type="nucleotide sequence ID" value="NZ_CP018155.1"/>
</dbReference>
<dbReference type="AlphaFoldDB" id="A0A1L3JLP0"/>
<protein>
    <recommendedName>
        <fullName evidence="11">HTH araC/xylS-type domain-containing protein</fullName>
    </recommendedName>
</protein>
<evidence type="ECO:0000313" key="13">
    <source>
        <dbReference type="Proteomes" id="UP000181898"/>
    </source>
</evidence>
<comment type="similarity">
    <text evidence="7">Belongs to the Rap family.</text>
</comment>
<dbReference type="Pfam" id="PF12833">
    <property type="entry name" value="HTH_18"/>
    <property type="match status" value="1"/>
</dbReference>
<dbReference type="STRING" id="1850252.LPB136_12010"/>
<feature type="domain" description="HTH araC/xylS-type" evidence="11">
    <location>
        <begin position="465"/>
        <end position="573"/>
    </location>
</feature>
<dbReference type="InterPro" id="IPR051476">
    <property type="entry name" value="Bac_ResReg_Asp_Phosphatase"/>
</dbReference>
<keyword evidence="4 8" id="KW-0802">TPR repeat</keyword>
<keyword evidence="3" id="KW-0677">Repeat</keyword>
<proteinExistence type="inferred from homology"/>
<gene>
    <name evidence="12" type="ORF">LPB136_12010</name>
</gene>
<evidence type="ECO:0000256" key="5">
    <source>
        <dbReference type="ARBA" id="ARBA00023015"/>
    </source>
</evidence>
<evidence type="ECO:0000313" key="12">
    <source>
        <dbReference type="EMBL" id="APG66047.1"/>
    </source>
</evidence>
<dbReference type="SMART" id="SM00028">
    <property type="entry name" value="TPR"/>
    <property type="match status" value="5"/>
</dbReference>
<evidence type="ECO:0000256" key="7">
    <source>
        <dbReference type="ARBA" id="ARBA00038253"/>
    </source>
</evidence>
<keyword evidence="9" id="KW-0812">Transmembrane</keyword>
<feature type="chain" id="PRO_5012746945" description="HTH araC/xylS-type domain-containing protein" evidence="10">
    <location>
        <begin position="24"/>
        <end position="578"/>
    </location>
</feature>
<dbReference type="InterPro" id="IPR019734">
    <property type="entry name" value="TPR_rpt"/>
</dbReference>
<keyword evidence="10" id="KW-0732">Signal</keyword>
<organism evidence="12 13">
    <name type="scientific">Tenacibaculum todarodis</name>
    <dbReference type="NCBI Taxonomy" id="1850252"/>
    <lineage>
        <taxon>Bacteria</taxon>
        <taxon>Pseudomonadati</taxon>
        <taxon>Bacteroidota</taxon>
        <taxon>Flavobacteriia</taxon>
        <taxon>Flavobacteriales</taxon>
        <taxon>Flavobacteriaceae</taxon>
        <taxon>Tenacibaculum</taxon>
    </lineage>
</organism>
<evidence type="ECO:0000256" key="8">
    <source>
        <dbReference type="PROSITE-ProRule" id="PRU00339"/>
    </source>
</evidence>
<dbReference type="KEGG" id="ten:LPB136_12010"/>
<dbReference type="GO" id="GO:0043565">
    <property type="term" value="F:sequence-specific DNA binding"/>
    <property type="evidence" value="ECO:0007669"/>
    <property type="project" value="InterPro"/>
</dbReference>
<evidence type="ECO:0000256" key="4">
    <source>
        <dbReference type="ARBA" id="ARBA00022803"/>
    </source>
</evidence>
<dbReference type="PROSITE" id="PS50005">
    <property type="entry name" value="TPR"/>
    <property type="match status" value="1"/>
</dbReference>